<sequence length="290" mass="31332">MASPVDTPTRPSLHPLWAPQYNLGGFPRSSNRSAPASYYSSSERSPKSLPTPVFPSNDGSMRQHERAMVDLLGQKLRQSNELSPPKSRPRPLSPLSETFSVADGRRFSAAAISPRRPIPPQPATPLSPPAVAAGRRQTLAAENRCMLLAGLGEEAKRRQSVPNAGYLASPRDTKRHQLEQLRAWGHVYLGDAKSCDVFVQAMALRRPSDASSTSDNSAGDSSPTHLSYVRFALPVLAAFIVSGHINTGDVIDLPMPHPEAWASTVAYVYTGQGDVTDAVRENILYLAGKA</sequence>
<evidence type="ECO:0000313" key="2">
    <source>
        <dbReference type="EMBL" id="TDZ47683.1"/>
    </source>
</evidence>
<evidence type="ECO:0000256" key="1">
    <source>
        <dbReference type="SAM" id="MobiDB-lite"/>
    </source>
</evidence>
<organism evidence="2 3">
    <name type="scientific">Colletotrichum trifolii</name>
    <dbReference type="NCBI Taxonomy" id="5466"/>
    <lineage>
        <taxon>Eukaryota</taxon>
        <taxon>Fungi</taxon>
        <taxon>Dikarya</taxon>
        <taxon>Ascomycota</taxon>
        <taxon>Pezizomycotina</taxon>
        <taxon>Sordariomycetes</taxon>
        <taxon>Hypocreomycetidae</taxon>
        <taxon>Glomerellales</taxon>
        <taxon>Glomerellaceae</taxon>
        <taxon>Colletotrichum</taxon>
        <taxon>Colletotrichum orbiculare species complex</taxon>
    </lineage>
</organism>
<proteinExistence type="predicted"/>
<gene>
    <name evidence="2" type="ORF">CTRI78_v008450</name>
</gene>
<feature type="compositionally biased region" description="Low complexity" evidence="1">
    <location>
        <begin position="27"/>
        <end position="43"/>
    </location>
</feature>
<reference evidence="2 3" key="1">
    <citation type="submission" date="2018-12" db="EMBL/GenBank/DDBJ databases">
        <title>Genome sequence and assembly of Colletotrichum trifolii.</title>
        <authorList>
            <person name="Gan P."/>
            <person name="Shirasu K."/>
        </authorList>
    </citation>
    <scope>NUCLEOTIDE SEQUENCE [LARGE SCALE GENOMIC DNA]</scope>
    <source>
        <strain evidence="2 3">543-2</strain>
    </source>
</reference>
<dbReference type="Proteomes" id="UP000295703">
    <property type="component" value="Unassembled WGS sequence"/>
</dbReference>
<dbReference type="AlphaFoldDB" id="A0A4V3HUA3"/>
<accession>A0A4V3HUA3</accession>
<dbReference type="EMBL" id="RYZW01000102">
    <property type="protein sequence ID" value="TDZ47683.1"/>
    <property type="molecule type" value="Genomic_DNA"/>
</dbReference>
<keyword evidence="3" id="KW-1185">Reference proteome</keyword>
<evidence type="ECO:0000313" key="3">
    <source>
        <dbReference type="Proteomes" id="UP000295703"/>
    </source>
</evidence>
<protein>
    <submittedName>
        <fullName evidence="2">Uncharacterized protein</fullName>
    </submittedName>
</protein>
<feature type="region of interest" description="Disordered" evidence="1">
    <location>
        <begin position="77"/>
        <end position="100"/>
    </location>
</feature>
<comment type="caution">
    <text evidence="2">The sequence shown here is derived from an EMBL/GenBank/DDBJ whole genome shotgun (WGS) entry which is preliminary data.</text>
</comment>
<feature type="region of interest" description="Disordered" evidence="1">
    <location>
        <begin position="1"/>
        <end position="60"/>
    </location>
</feature>
<name>A0A4V3HUA3_COLTR</name>